<proteinExistence type="predicted"/>
<comment type="caution">
    <text evidence="2">The sequence shown here is derived from an EMBL/GenBank/DDBJ whole genome shotgun (WGS) entry which is preliminary data.</text>
</comment>
<name>A0A8H7NDP1_BIOOC</name>
<evidence type="ECO:0000313" key="3">
    <source>
        <dbReference type="Proteomes" id="UP000616885"/>
    </source>
</evidence>
<organism evidence="2 3">
    <name type="scientific">Bionectria ochroleuca</name>
    <name type="common">Gliocladium roseum</name>
    <dbReference type="NCBI Taxonomy" id="29856"/>
    <lineage>
        <taxon>Eukaryota</taxon>
        <taxon>Fungi</taxon>
        <taxon>Dikarya</taxon>
        <taxon>Ascomycota</taxon>
        <taxon>Pezizomycotina</taxon>
        <taxon>Sordariomycetes</taxon>
        <taxon>Hypocreomycetidae</taxon>
        <taxon>Hypocreales</taxon>
        <taxon>Bionectriaceae</taxon>
        <taxon>Clonostachys</taxon>
    </lineage>
</organism>
<dbReference type="EMBL" id="JADCTT010000004">
    <property type="protein sequence ID" value="KAF9753974.1"/>
    <property type="molecule type" value="Genomic_DNA"/>
</dbReference>
<accession>A0A8H7NDP1</accession>
<evidence type="ECO:0000313" key="2">
    <source>
        <dbReference type="EMBL" id="KAF9753974.1"/>
    </source>
</evidence>
<dbReference type="AlphaFoldDB" id="A0A8H7NDP1"/>
<protein>
    <submittedName>
        <fullName evidence="2">Uncharacterized protein</fullName>
    </submittedName>
</protein>
<sequence>MRENRRIRDAEAIPVTGLRTLAPEHYSRLVPVDYNEQQWSQNRNLYDTAPRSPAQNYQRRIEPETGPQRAGEGVAQPPYHYTQHYGGMIPADESRDPQRYRPNPFHRPLRHLPETATLTSTNKLVYPLMRMILLFLTR</sequence>
<dbReference type="Proteomes" id="UP000616885">
    <property type="component" value="Unassembled WGS sequence"/>
</dbReference>
<evidence type="ECO:0000256" key="1">
    <source>
        <dbReference type="SAM" id="MobiDB-lite"/>
    </source>
</evidence>
<gene>
    <name evidence="2" type="ORF">IM811_012732</name>
</gene>
<feature type="region of interest" description="Disordered" evidence="1">
    <location>
        <begin position="40"/>
        <end position="111"/>
    </location>
</feature>
<reference evidence="2" key="1">
    <citation type="submission" date="2020-10" db="EMBL/GenBank/DDBJ databases">
        <title>High-Quality Genome Resource of Clonostachys rosea strain S41 by Oxford Nanopore Long-Read Sequencing.</title>
        <authorList>
            <person name="Wang H."/>
        </authorList>
    </citation>
    <scope>NUCLEOTIDE SEQUENCE</scope>
    <source>
        <strain evidence="2">S41</strain>
    </source>
</reference>